<dbReference type="EMBL" id="LDPZ01000013">
    <property type="protein sequence ID" value="KTQ96808.1"/>
    <property type="molecule type" value="Genomic_DNA"/>
</dbReference>
<evidence type="ECO:0000313" key="1">
    <source>
        <dbReference type="EMBL" id="KTQ96808.1"/>
    </source>
</evidence>
<dbReference type="AlphaFoldDB" id="A0A175RD73"/>
<evidence type="ECO:0000313" key="2">
    <source>
        <dbReference type="Proteomes" id="UP000078272"/>
    </source>
</evidence>
<dbReference type="OrthoDB" id="8404803at2"/>
<comment type="caution">
    <text evidence="1">The sequence shown here is derived from an EMBL/GenBank/DDBJ whole genome shotgun (WGS) entry which is preliminary data.</text>
</comment>
<sequence length="268" mass="29037">MAEHWTAQVNANFADEDHMAGHIITYNPTPGGRKNPDGTTSLSLIFPALIVTNYVGDPAKAAQDIAAALNADDAKDRRISELEAQLAARPAITAGTDAGAVIEKHRIANRLRGMFDMSVASEDDFNRLSPAGFRLLRQAHDALVSPDAALTPETAEAVPVADQIASLTALVKEIMIRVENDRTLWTPDWQTWLVDARRATEAVPVAAQPADAVREALDVCWDDLVNKDDRTSPEDYPDHALITREELGRYLARAALASVPAPSKEASL</sequence>
<name>A0A175RD73_9HYPH</name>
<dbReference type="Proteomes" id="UP000078272">
    <property type="component" value="Unassembled WGS sequence"/>
</dbReference>
<proteinExistence type="predicted"/>
<reference evidence="1 2" key="1">
    <citation type="journal article" date="2016" name="Front. Microbiol.">
        <title>Genomic Resource of Rice Seed Associated Bacteria.</title>
        <authorList>
            <person name="Midha S."/>
            <person name="Bansal K."/>
            <person name="Sharma S."/>
            <person name="Kumar N."/>
            <person name="Patil P.P."/>
            <person name="Chaudhry V."/>
            <person name="Patil P.B."/>
        </authorList>
    </citation>
    <scope>NUCLEOTIDE SEQUENCE [LARGE SCALE GENOMIC DNA]</scope>
    <source>
        <strain evidence="1 2">NS226</strain>
    </source>
</reference>
<dbReference type="PATRIC" id="fig|401562.3.peg.643"/>
<gene>
    <name evidence="1" type="ORF">NS226_06760</name>
</gene>
<organism evidence="1 2">
    <name type="scientific">Aureimonas ureilytica</name>
    <dbReference type="NCBI Taxonomy" id="401562"/>
    <lineage>
        <taxon>Bacteria</taxon>
        <taxon>Pseudomonadati</taxon>
        <taxon>Pseudomonadota</taxon>
        <taxon>Alphaproteobacteria</taxon>
        <taxon>Hyphomicrobiales</taxon>
        <taxon>Aurantimonadaceae</taxon>
        <taxon>Aureimonas</taxon>
    </lineage>
</organism>
<accession>A0A175RD73</accession>
<dbReference type="RefSeq" id="WP_058634325.1">
    <property type="nucleotide sequence ID" value="NZ_LDPZ01000013.1"/>
</dbReference>
<protein>
    <submittedName>
        <fullName evidence="1">Uncharacterized protein</fullName>
    </submittedName>
</protein>